<accession>A0A7C1WWE0</accession>
<dbReference type="EMBL" id="DSKA01000228">
    <property type="protein sequence ID" value="HEE18529.1"/>
    <property type="molecule type" value="Genomic_DNA"/>
</dbReference>
<organism evidence="1">
    <name type="scientific">candidate division WOR-3 bacterium</name>
    <dbReference type="NCBI Taxonomy" id="2052148"/>
    <lineage>
        <taxon>Bacteria</taxon>
        <taxon>Bacteria division WOR-3</taxon>
    </lineage>
</organism>
<dbReference type="AlphaFoldDB" id="A0A7C1WWE0"/>
<sequence length="284" mass="32108">MLETRIRNLLLEARDYARKQGLNAEFSFHRERSSLIRLGNSAIALSTAEELSRLDVSVQEGRRVGSWTLTADITSFDQLREALNRAAENCRNSLEKDYEPIFGAVEEPVDDTTGFDPRLETISPVAKSELCARVIKALKPRGTYDFSGSWSTGATEMYYLTTANDHEAYRKLTDGRLVLVLKDQVKKWELAVEKTQKRAGEFTAEEIIQEFEALLPIYEKNPGYKTEIGNQRVLFGPQAIAQLVSLCVWGGFFGRAYEEGRAFTSRNRFGDKIFSEMVTPPRGT</sequence>
<proteinExistence type="predicted"/>
<reference evidence="1" key="1">
    <citation type="journal article" date="2020" name="mSystems">
        <title>Genome- and Community-Level Interaction Insights into Carbon Utilization and Element Cycling Functions of Hydrothermarchaeota in Hydrothermal Sediment.</title>
        <authorList>
            <person name="Zhou Z."/>
            <person name="Liu Y."/>
            <person name="Xu W."/>
            <person name="Pan J."/>
            <person name="Luo Z.H."/>
            <person name="Li M."/>
        </authorList>
    </citation>
    <scope>NUCLEOTIDE SEQUENCE [LARGE SCALE GENOMIC DNA]</scope>
    <source>
        <strain evidence="1">SpSt-236</strain>
    </source>
</reference>
<dbReference type="PANTHER" id="PTHR43666:SF1">
    <property type="entry name" value="CONSERVED PROTEIN"/>
    <property type="match status" value="1"/>
</dbReference>
<evidence type="ECO:0008006" key="2">
    <source>
        <dbReference type="Google" id="ProtNLM"/>
    </source>
</evidence>
<protein>
    <recommendedName>
        <fullName evidence="2">TldD/PmbA family protein</fullName>
    </recommendedName>
</protein>
<dbReference type="SUPFAM" id="SSF111283">
    <property type="entry name" value="Putative modulator of DNA gyrase, PmbA/TldD"/>
    <property type="match status" value="1"/>
</dbReference>
<dbReference type="Gene3D" id="3.30.2290.10">
    <property type="entry name" value="PmbA/TldD superfamily"/>
    <property type="match status" value="1"/>
</dbReference>
<gene>
    <name evidence="1" type="ORF">ENP62_03135</name>
</gene>
<dbReference type="InterPro" id="IPR036059">
    <property type="entry name" value="TldD/PmbA_sf"/>
</dbReference>
<dbReference type="GO" id="GO:0008237">
    <property type="term" value="F:metallopeptidase activity"/>
    <property type="evidence" value="ECO:0007669"/>
    <property type="project" value="InterPro"/>
</dbReference>
<dbReference type="InterPro" id="IPR035068">
    <property type="entry name" value="TldD/PmbA_N"/>
</dbReference>
<dbReference type="PANTHER" id="PTHR43666">
    <property type="entry name" value="TLDD PROTEIN"/>
    <property type="match status" value="1"/>
</dbReference>
<name>A0A7C1WWE0_UNCW3</name>
<comment type="caution">
    <text evidence="1">The sequence shown here is derived from an EMBL/GenBank/DDBJ whole genome shotgun (WGS) entry which is preliminary data.</text>
</comment>
<dbReference type="GO" id="GO:0006508">
    <property type="term" value="P:proteolysis"/>
    <property type="evidence" value="ECO:0007669"/>
    <property type="project" value="InterPro"/>
</dbReference>
<evidence type="ECO:0000313" key="1">
    <source>
        <dbReference type="EMBL" id="HEE18529.1"/>
    </source>
</evidence>